<proteinExistence type="predicted"/>
<name>A0A446BYM5_9PEZI</name>
<evidence type="ECO:0000256" key="4">
    <source>
        <dbReference type="ARBA" id="ARBA00023027"/>
    </source>
</evidence>
<accession>A0A446BYM5</accession>
<dbReference type="SMART" id="SM00212">
    <property type="entry name" value="UBCc"/>
    <property type="match status" value="1"/>
</dbReference>
<feature type="domain" description="UBC core" evidence="6">
    <location>
        <begin position="849"/>
        <end position="1027"/>
    </location>
</feature>
<dbReference type="FunFam" id="3.10.110.10:FF:000107">
    <property type="entry name" value="Ubiquitin conjugating enzyme, putative"/>
    <property type="match status" value="1"/>
</dbReference>
<keyword evidence="3" id="KW-0548">Nucleotidyltransferase</keyword>
<dbReference type="Gene3D" id="3.10.110.10">
    <property type="entry name" value="Ubiquitin Conjugating Enzyme"/>
    <property type="match status" value="1"/>
</dbReference>
<evidence type="ECO:0000256" key="5">
    <source>
        <dbReference type="SAM" id="MobiDB-lite"/>
    </source>
</evidence>
<keyword evidence="2" id="KW-0808">Transferase</keyword>
<dbReference type="Gene3D" id="3.90.228.10">
    <property type="match status" value="1"/>
</dbReference>
<evidence type="ECO:0000259" key="6">
    <source>
        <dbReference type="PROSITE" id="PS50127"/>
    </source>
</evidence>
<feature type="region of interest" description="Disordered" evidence="5">
    <location>
        <begin position="366"/>
        <end position="386"/>
    </location>
</feature>
<dbReference type="SUPFAM" id="SSF54495">
    <property type="entry name" value="UBC-like"/>
    <property type="match status" value="1"/>
</dbReference>
<feature type="compositionally biased region" description="Basic and acidic residues" evidence="5">
    <location>
        <begin position="779"/>
        <end position="791"/>
    </location>
</feature>
<gene>
    <name evidence="7" type="ORF">TT172_LOCUS10026</name>
</gene>
<dbReference type="AlphaFoldDB" id="A0A446BYM5"/>
<keyword evidence="1" id="KW-0328">Glycosyltransferase</keyword>
<dbReference type="Proteomes" id="UP000289323">
    <property type="component" value="Unassembled WGS sequence"/>
</dbReference>
<dbReference type="GO" id="GO:0003950">
    <property type="term" value="F:NAD+ poly-ADP-ribosyltransferase activity"/>
    <property type="evidence" value="ECO:0007669"/>
    <property type="project" value="InterPro"/>
</dbReference>
<sequence length="1044" mass="114932">MSLKKLKSDVATAAKKVAANGIAGIVSVANGDSDGEVVIVYRHESLAADVRIQALAQDLGDYPDGNRFLLWTDESDPAPHVVAAIKAAQDYLVGMSVYEMVSELASRLDKEIRRALDGGGESATEAEQGNDEPAQDDDDYDAAYDSDYPSDGDEFGLPTSAPRGSLFGTTPTELNKPLLQRIRRDLRRVKQAGYKVGLLDGFGKDDTRGVVSLSIRIDKLAISSQALEAWDVNPTEYLVLLLCFVKPYQPLDRILNQPVSQTQVKFHVGKCARYKPSINHARRLFADDCSLALASSTARAKHLDSDSDDFQKLFISNSLEQFLRESFVSLLKLRESRGLGWDEANELLRTSIGLCSEDQGLPEPLQGRDSGCSSPVKVSAPEHHGPLGRDHLMENLPASERSFPLIAMQFVTRYFVDCTKYCLRCHRRLKEDFEALRPYVCADGLCLFQYMAMGLGPAIEHEILTEPYVVDLLVTCALPDQLGAEEDGIVDVFLYDTDFDALSDVDKGIAIRNILDTLPPILDIEDWLADHPYSSIRDMDRISPAAASLLQWIVSSNRSCIFQVDRSREVAGRWRGQIGASAGTLPPAGRGRNREHERILGMDGWVQFRFAQGSPDKELRFNRALQEVAARKHMKENPTIFAWHGSRLSNWHSILRTGLDYRDVTSGRAFGNGVYFSPRSSISTGYAYMGSQWPNSDLKITSCLSLNEIINAPDEFVSCTPHYVVYGQSEKPLKIPLSAIPLRTINRTDAVAPGPAKRTVQRLEESDDEDAEEMAILFSDDKLDTAQDPPKKKSASRASSVVTAEVEDIVATGPPTPASIDHSLTDFVPGSLDLSTLPRLAPPSFATDAGTKSLSRELVRLQNIQATTPLHELGWYMDFDQVSNLYQWIVELHSFDASLPLARDMKKSGIGSIVMEVRFGPDFPFSPPFVRVVRPRFLPFMNGGGGHVTAGGAMCMELLTATGWSPANSMESVFLQVRMALCSTDPQPARLDPAVLQMGKARGLRQAGPWMDYGIAEAIEAFIRAANAHGWTVPANLRVTANGV</sequence>
<evidence type="ECO:0000256" key="3">
    <source>
        <dbReference type="ARBA" id="ARBA00022695"/>
    </source>
</evidence>
<reference evidence="7 8" key="1">
    <citation type="submission" date="2018-04" db="EMBL/GenBank/DDBJ databases">
        <authorList>
            <person name="Huttner S."/>
            <person name="Dainat J."/>
        </authorList>
    </citation>
    <scope>NUCLEOTIDE SEQUENCE [LARGE SCALE GENOMIC DNA]</scope>
</reference>
<feature type="region of interest" description="Disordered" evidence="5">
    <location>
        <begin position="118"/>
        <end position="172"/>
    </location>
</feature>
<dbReference type="GO" id="GO:0016779">
    <property type="term" value="F:nucleotidyltransferase activity"/>
    <property type="evidence" value="ECO:0007669"/>
    <property type="project" value="UniProtKB-KW"/>
</dbReference>
<dbReference type="Pfam" id="PF00644">
    <property type="entry name" value="PARP"/>
    <property type="match status" value="1"/>
</dbReference>
<dbReference type="PROSITE" id="PS50127">
    <property type="entry name" value="UBC_2"/>
    <property type="match status" value="1"/>
</dbReference>
<dbReference type="SUPFAM" id="SSF56399">
    <property type="entry name" value="ADP-ribosylation"/>
    <property type="match status" value="1"/>
</dbReference>
<dbReference type="InterPro" id="IPR016135">
    <property type="entry name" value="UBQ-conjugating_enzyme/RWD"/>
</dbReference>
<dbReference type="InterPro" id="IPR000608">
    <property type="entry name" value="UBC"/>
</dbReference>
<dbReference type="PANTHER" id="PTHR21328">
    <property type="entry name" value="POLY ADP-RIBOSE POLYMERASE FAMILY, MEMBER PARP"/>
    <property type="match status" value="1"/>
</dbReference>
<keyword evidence="4" id="KW-0520">NAD</keyword>
<dbReference type="InterPro" id="IPR051838">
    <property type="entry name" value="ARTD_PARP"/>
</dbReference>
<dbReference type="EMBL" id="OUUZ01000019">
    <property type="protein sequence ID" value="SPQ27607.1"/>
    <property type="molecule type" value="Genomic_DNA"/>
</dbReference>
<evidence type="ECO:0000256" key="1">
    <source>
        <dbReference type="ARBA" id="ARBA00022676"/>
    </source>
</evidence>
<feature type="region of interest" description="Disordered" evidence="5">
    <location>
        <begin position="779"/>
        <end position="799"/>
    </location>
</feature>
<evidence type="ECO:0000256" key="2">
    <source>
        <dbReference type="ARBA" id="ARBA00022679"/>
    </source>
</evidence>
<evidence type="ECO:0000313" key="7">
    <source>
        <dbReference type="EMBL" id="SPQ27607.1"/>
    </source>
</evidence>
<organism evidence="7 8">
    <name type="scientific">Thermothielavioides terrestris</name>
    <dbReference type="NCBI Taxonomy" id="2587410"/>
    <lineage>
        <taxon>Eukaryota</taxon>
        <taxon>Fungi</taxon>
        <taxon>Dikarya</taxon>
        <taxon>Ascomycota</taxon>
        <taxon>Pezizomycotina</taxon>
        <taxon>Sordariomycetes</taxon>
        <taxon>Sordariomycetidae</taxon>
        <taxon>Sordariales</taxon>
        <taxon>Chaetomiaceae</taxon>
        <taxon>Thermothielavioides</taxon>
    </lineage>
</organism>
<evidence type="ECO:0000313" key="8">
    <source>
        <dbReference type="Proteomes" id="UP000289323"/>
    </source>
</evidence>
<protein>
    <submittedName>
        <fullName evidence="7">Af7102b5-66b2-4079-b283-868b21aaec68</fullName>
    </submittedName>
</protein>
<dbReference type="InterPro" id="IPR012317">
    <property type="entry name" value="Poly(ADP-ribose)pol_cat_dom"/>
</dbReference>
<dbReference type="Pfam" id="PF00179">
    <property type="entry name" value="UQ_con"/>
    <property type="match status" value="1"/>
</dbReference>
<feature type="compositionally biased region" description="Acidic residues" evidence="5">
    <location>
        <begin position="128"/>
        <end position="154"/>
    </location>
</feature>
<dbReference type="CDD" id="cd23802">
    <property type="entry name" value="UBCc_UBE2Q"/>
    <property type="match status" value="1"/>
</dbReference>